<keyword evidence="5" id="KW-1185">Reference proteome</keyword>
<evidence type="ECO:0000256" key="1">
    <source>
        <dbReference type="SAM" id="Phobius"/>
    </source>
</evidence>
<dbReference type="PANTHER" id="PTHR30007">
    <property type="entry name" value="PHP DOMAIN PROTEIN"/>
    <property type="match status" value="1"/>
</dbReference>
<feature type="non-terminal residue" evidence="4">
    <location>
        <position position="255"/>
    </location>
</feature>
<evidence type="ECO:0000313" key="4">
    <source>
        <dbReference type="EMBL" id="MFA9462647.1"/>
    </source>
</evidence>
<keyword evidence="1" id="KW-0812">Transmembrane</keyword>
<feature type="domain" description="Insertion element IS402-like" evidence="3">
    <location>
        <begin position="3"/>
        <end position="73"/>
    </location>
</feature>
<evidence type="ECO:0000259" key="3">
    <source>
        <dbReference type="Pfam" id="PF13340"/>
    </source>
</evidence>
<dbReference type="Proteomes" id="UP001575181">
    <property type="component" value="Unassembled WGS sequence"/>
</dbReference>
<accession>A0ABV4TZ94</accession>
<dbReference type="PANTHER" id="PTHR30007:SF1">
    <property type="entry name" value="BLR1914 PROTEIN"/>
    <property type="match status" value="1"/>
</dbReference>
<dbReference type="EMBL" id="JBGUAW010000041">
    <property type="protein sequence ID" value="MFA9462647.1"/>
    <property type="molecule type" value="Genomic_DNA"/>
</dbReference>
<reference evidence="4 5" key="1">
    <citation type="submission" date="2024-08" db="EMBL/GenBank/DDBJ databases">
        <title>Whole-genome sequencing of halo(alkali)philic microorganisms from hypersaline lakes.</title>
        <authorList>
            <person name="Sorokin D.Y."/>
            <person name="Merkel A.Y."/>
            <person name="Messina E."/>
            <person name="Yakimov M."/>
        </authorList>
    </citation>
    <scope>NUCLEOTIDE SEQUENCE [LARGE SCALE GENOMIC DNA]</scope>
    <source>
        <strain evidence="4 5">Cl-TMA</strain>
    </source>
</reference>
<sequence>MEITQAQYEQIEDLFPRQRGNVKLSNLDVLNAILYVAEHGCKWRGLPKRFGNWHTIYTRMNRWAKSGVLDHVFAELQRQQIIRVRVEAVSLDSTLIPVHPDGTGAFKKNGPQAIGKSRGGWTTKLHLVAADARYAVTFALSPGQAGDAPEGRELLSEHRLEAEYLIMDKAYEGDETRQLVMDLGMTPVVPPKANRRAPWSFDRTLYKKRNEVERLFRRLKGFRRIFARFDKLDVVFTFFIHFALIIEALLSVNRP</sequence>
<protein>
    <submittedName>
        <fullName evidence="4">IS5 family transposase</fullName>
    </submittedName>
</protein>
<evidence type="ECO:0000313" key="5">
    <source>
        <dbReference type="Proteomes" id="UP001575181"/>
    </source>
</evidence>
<evidence type="ECO:0000259" key="2">
    <source>
        <dbReference type="Pfam" id="PF01609"/>
    </source>
</evidence>
<keyword evidence="1" id="KW-0472">Membrane</keyword>
<feature type="domain" description="Transposase IS4-like" evidence="2">
    <location>
        <begin position="89"/>
        <end position="242"/>
    </location>
</feature>
<dbReference type="InterPro" id="IPR002559">
    <property type="entry name" value="Transposase_11"/>
</dbReference>
<dbReference type="RefSeq" id="WP_373657435.1">
    <property type="nucleotide sequence ID" value="NZ_JBGUAW010000041.1"/>
</dbReference>
<gene>
    <name evidence="4" type="ORF">ACERLL_17780</name>
</gene>
<dbReference type="Pfam" id="PF13340">
    <property type="entry name" value="DUF4096"/>
    <property type="match status" value="1"/>
</dbReference>
<keyword evidence="1" id="KW-1133">Transmembrane helix</keyword>
<name>A0ABV4TZ94_9GAMM</name>
<organism evidence="4 5">
    <name type="scientific">Thiohalorhabdus methylotrophus</name>
    <dbReference type="NCBI Taxonomy" id="3242694"/>
    <lineage>
        <taxon>Bacteria</taxon>
        <taxon>Pseudomonadati</taxon>
        <taxon>Pseudomonadota</taxon>
        <taxon>Gammaproteobacteria</taxon>
        <taxon>Thiohalorhabdales</taxon>
        <taxon>Thiohalorhabdaceae</taxon>
        <taxon>Thiohalorhabdus</taxon>
    </lineage>
</organism>
<proteinExistence type="predicted"/>
<dbReference type="InterPro" id="IPR025161">
    <property type="entry name" value="IS402-like_dom"/>
</dbReference>
<feature type="transmembrane region" description="Helical" evidence="1">
    <location>
        <begin position="232"/>
        <end position="252"/>
    </location>
</feature>
<dbReference type="NCBIfam" id="NF033580">
    <property type="entry name" value="transpos_IS5_3"/>
    <property type="match status" value="1"/>
</dbReference>
<dbReference type="Pfam" id="PF01609">
    <property type="entry name" value="DDE_Tnp_1"/>
    <property type="match status" value="1"/>
</dbReference>
<comment type="caution">
    <text evidence="4">The sequence shown here is derived from an EMBL/GenBank/DDBJ whole genome shotgun (WGS) entry which is preliminary data.</text>
</comment>